<keyword evidence="3" id="KW-1185">Reference proteome</keyword>
<feature type="compositionally biased region" description="Polar residues" evidence="1">
    <location>
        <begin position="301"/>
        <end position="323"/>
    </location>
</feature>
<evidence type="ECO:0000256" key="1">
    <source>
        <dbReference type="SAM" id="MobiDB-lite"/>
    </source>
</evidence>
<accession>A0ABD2QEB9</accession>
<organism evidence="2 3">
    <name type="scientific">Cichlidogyrus casuarinus</name>
    <dbReference type="NCBI Taxonomy" id="1844966"/>
    <lineage>
        <taxon>Eukaryota</taxon>
        <taxon>Metazoa</taxon>
        <taxon>Spiralia</taxon>
        <taxon>Lophotrochozoa</taxon>
        <taxon>Platyhelminthes</taxon>
        <taxon>Monogenea</taxon>
        <taxon>Monopisthocotylea</taxon>
        <taxon>Dactylogyridea</taxon>
        <taxon>Ancyrocephalidae</taxon>
        <taxon>Cichlidogyrus</taxon>
    </lineage>
</organism>
<dbReference type="AlphaFoldDB" id="A0ABD2QEB9"/>
<gene>
    <name evidence="2" type="ORF">Ciccas_003760</name>
</gene>
<proteinExistence type="predicted"/>
<protein>
    <submittedName>
        <fullName evidence="2">Uncharacterized protein</fullName>
    </submittedName>
</protein>
<dbReference type="Proteomes" id="UP001626550">
    <property type="component" value="Unassembled WGS sequence"/>
</dbReference>
<dbReference type="EMBL" id="JBJKFK010000361">
    <property type="protein sequence ID" value="KAL3317587.1"/>
    <property type="molecule type" value="Genomic_DNA"/>
</dbReference>
<sequence>MVENNETCVPDGMHRLLIGALTSRKQELTPATKLALEQWSRRDTAPWTKKQRIKLRPSLSGSCYVHRFGRTLPRWLFRPCTESRCKDALLHYLRSKQDDCNGSCWSLSSMASSEPYSPLPPPLLAPAYSCSSLRLPLKQPQPIHLLELMARLNRGTAEQASYSTTASSGYHSFAPYANLQPLSRSYSGTWGGSAYVNMVKAAAPPLTTQHLIGPNSAPEDDKFALVSMGRVATTKPDSPIVEEISNYAQVDLRPCPSTKVDAEVCLVLMADEVDGMKGIDASGSTLTSYRVPHRPQDESSSHSTLTDTPVTISTRRHSQSMSAVRQHGLGRPELDYVELMHHKRRGTKGHSSRSSTCSSLLSDHTAREALDLSKIDGVPPPAQSVAYAQVDASRTKALNETMRKAQHNM</sequence>
<evidence type="ECO:0000313" key="2">
    <source>
        <dbReference type="EMBL" id="KAL3317587.1"/>
    </source>
</evidence>
<feature type="region of interest" description="Disordered" evidence="1">
    <location>
        <begin position="283"/>
        <end position="327"/>
    </location>
</feature>
<name>A0ABD2QEB9_9PLAT</name>
<evidence type="ECO:0000313" key="3">
    <source>
        <dbReference type="Proteomes" id="UP001626550"/>
    </source>
</evidence>
<reference evidence="2 3" key="1">
    <citation type="submission" date="2024-11" db="EMBL/GenBank/DDBJ databases">
        <title>Adaptive evolution of stress response genes in parasites aligns with host niche diversity.</title>
        <authorList>
            <person name="Hahn C."/>
            <person name="Resl P."/>
        </authorList>
    </citation>
    <scope>NUCLEOTIDE SEQUENCE [LARGE SCALE GENOMIC DNA]</scope>
    <source>
        <strain evidence="2">EGGRZ-B1_66</strain>
        <tissue evidence="2">Body</tissue>
    </source>
</reference>
<comment type="caution">
    <text evidence="2">The sequence shown here is derived from an EMBL/GenBank/DDBJ whole genome shotgun (WGS) entry which is preliminary data.</text>
</comment>